<evidence type="ECO:0000313" key="2">
    <source>
        <dbReference type="EMBL" id="SIP73342.1"/>
    </source>
</evidence>
<gene>
    <name evidence="1" type="ORF">Xinn_03879</name>
    <name evidence="2" type="ORF">XIS1_1810005</name>
</gene>
<evidence type="ECO:0000313" key="1">
    <source>
        <dbReference type="EMBL" id="PHM28143.1"/>
    </source>
</evidence>
<sequence>MAKLFVYQTEMDAYALARDSCDLIKCAEYLCNQSDIENNVRHIHSCINAIIEKLRKLSRELEISTVKEIT</sequence>
<organism evidence="2 3">
    <name type="scientific">Xenorhabdus innexi</name>
    <dbReference type="NCBI Taxonomy" id="290109"/>
    <lineage>
        <taxon>Bacteria</taxon>
        <taxon>Pseudomonadati</taxon>
        <taxon>Pseudomonadota</taxon>
        <taxon>Gammaproteobacteria</taxon>
        <taxon>Enterobacterales</taxon>
        <taxon>Morganellaceae</taxon>
        <taxon>Xenorhabdus</taxon>
    </lineage>
</organism>
<dbReference type="Proteomes" id="UP000224871">
    <property type="component" value="Unassembled WGS sequence"/>
</dbReference>
<reference evidence="3" key="2">
    <citation type="submission" date="2016-12" db="EMBL/GenBank/DDBJ databases">
        <authorList>
            <person name="Gaudriault S."/>
        </authorList>
    </citation>
    <scope>NUCLEOTIDE SEQUENCE [LARGE SCALE GENOMIC DNA]</scope>
    <source>
        <strain evidence="3">HGB1681 (deposited as PTA-6826 in the American Type Culture Collection)</strain>
    </source>
</reference>
<dbReference type="EMBL" id="NIBU01000099">
    <property type="protein sequence ID" value="PHM28143.1"/>
    <property type="molecule type" value="Genomic_DNA"/>
</dbReference>
<reference evidence="2" key="1">
    <citation type="submission" date="2016-12" db="EMBL/GenBank/DDBJ databases">
        <authorList>
            <person name="Song W.-J."/>
            <person name="Kurnit D.M."/>
        </authorList>
    </citation>
    <scope>NUCLEOTIDE SEQUENCE [LARGE SCALE GENOMIC DNA]</scope>
    <source>
        <strain evidence="2">HGB1681</strain>
    </source>
</reference>
<keyword evidence="4" id="KW-1185">Reference proteome</keyword>
<dbReference type="AlphaFoldDB" id="A0A1N6MX07"/>
<name>A0A1N6MX07_9GAMM</name>
<dbReference type="Proteomes" id="UP000196435">
    <property type="component" value="Unassembled WGS sequence"/>
</dbReference>
<reference evidence="1 4" key="3">
    <citation type="journal article" date="2017" name="Nat. Microbiol.">
        <title>Natural product diversity associated with the nematode symbionts Photorhabdus and Xenorhabdus.</title>
        <authorList>
            <person name="Tobias N.J."/>
            <person name="Wolff H."/>
            <person name="Djahanschiri B."/>
            <person name="Grundmann F."/>
            <person name="Kronenwerth M."/>
            <person name="Shi Y.M."/>
            <person name="Simonyi S."/>
            <person name="Grun P."/>
            <person name="Shapiro-Ilan D."/>
            <person name="Pidot S.J."/>
            <person name="Stinear T.P."/>
            <person name="Ebersberger I."/>
            <person name="Bode H.B."/>
        </authorList>
    </citation>
    <scope>NUCLEOTIDE SEQUENCE [LARGE SCALE GENOMIC DNA]</scope>
    <source>
        <strain evidence="1 4">DSM 16336</strain>
    </source>
</reference>
<dbReference type="OrthoDB" id="9891160at2"/>
<dbReference type="EMBL" id="FTLG01000092">
    <property type="protein sequence ID" value="SIP73342.1"/>
    <property type="molecule type" value="Genomic_DNA"/>
</dbReference>
<accession>A0A1N6MX07</accession>
<evidence type="ECO:0000313" key="3">
    <source>
        <dbReference type="Proteomes" id="UP000196435"/>
    </source>
</evidence>
<protein>
    <submittedName>
        <fullName evidence="2">Uncharacterized protein</fullName>
    </submittedName>
</protein>
<dbReference type="RefSeq" id="WP_086956827.1">
    <property type="nucleotide sequence ID" value="NZ_CAWNQC010000302.1"/>
</dbReference>
<proteinExistence type="predicted"/>
<evidence type="ECO:0000313" key="4">
    <source>
        <dbReference type="Proteomes" id="UP000224871"/>
    </source>
</evidence>